<reference evidence="9 10" key="1">
    <citation type="journal article" date="2019" name="Syst. Appl. Microbiol.">
        <title>Oenococcus sicerae sp. nov., isolated from French cider.</title>
        <authorList>
            <person name="Cousin F.J."/>
            <person name="Le Guellec R."/>
            <person name="Chagnot C."/>
            <person name="Goux D."/>
            <person name="Dalmasso M."/>
            <person name="Laplace J.M."/>
            <person name="Cretenet M."/>
        </authorList>
    </citation>
    <scope>NUCLEOTIDE SEQUENCE [LARGE SCALE GENOMIC DNA]</scope>
    <source>
        <strain evidence="9 10">UCMA 15228</strain>
    </source>
</reference>
<keyword evidence="3" id="KW-0479">Metal-binding</keyword>
<evidence type="ECO:0000256" key="4">
    <source>
        <dbReference type="ARBA" id="ARBA00022833"/>
    </source>
</evidence>
<dbReference type="Pfam" id="PF00107">
    <property type="entry name" value="ADH_zinc_N"/>
    <property type="match status" value="1"/>
</dbReference>
<evidence type="ECO:0000256" key="1">
    <source>
        <dbReference type="ARBA" id="ARBA00001947"/>
    </source>
</evidence>
<feature type="domain" description="Alcohol dehydrogenase-like N-terminal" evidence="7">
    <location>
        <begin position="53"/>
        <end position="97"/>
    </location>
</feature>
<evidence type="ECO:0000256" key="5">
    <source>
        <dbReference type="ARBA" id="ARBA00023002"/>
    </source>
</evidence>
<dbReference type="CDD" id="cd08255">
    <property type="entry name" value="2-desacetyl-2-hydroxyethyl_bacteriochlorophyllide_like"/>
    <property type="match status" value="1"/>
</dbReference>
<dbReference type="GO" id="GO:0046872">
    <property type="term" value="F:metal ion binding"/>
    <property type="evidence" value="ECO:0007669"/>
    <property type="project" value="UniProtKB-KW"/>
</dbReference>
<dbReference type="AlphaFoldDB" id="A0AAJ1R8V3"/>
<comment type="similarity">
    <text evidence="2">Belongs to the zinc-containing alcohol dehydrogenase family.</text>
</comment>
<evidence type="ECO:0000259" key="7">
    <source>
        <dbReference type="Pfam" id="PF08240"/>
    </source>
</evidence>
<dbReference type="Proteomes" id="UP001167919">
    <property type="component" value="Unassembled WGS sequence"/>
</dbReference>
<dbReference type="SUPFAM" id="SSF50129">
    <property type="entry name" value="GroES-like"/>
    <property type="match status" value="1"/>
</dbReference>
<gene>
    <name evidence="9" type="ORF">DLJ48_04800</name>
    <name evidence="8" type="ORF">EVC35_04735</name>
</gene>
<evidence type="ECO:0000313" key="10">
    <source>
        <dbReference type="Proteomes" id="UP000286907"/>
    </source>
</evidence>
<reference evidence="9" key="3">
    <citation type="submission" date="2020-01" db="EMBL/GenBank/DDBJ databases">
        <authorList>
            <person name="Cousin F.J."/>
            <person name="Le Guellec R."/>
            <person name="Cretenet M."/>
        </authorList>
    </citation>
    <scope>NUCLEOTIDE SEQUENCE</scope>
    <source>
        <strain evidence="9">UCMA 15228</strain>
    </source>
</reference>
<sequence>MLRKSIYWPKAKDVEYHEEDTGQPKDNDILIENHYSLVSQSSEREWLENDRSHVVLGTTFPFIPGYSSVGYVKAIGASVSGFEVGDKVIGAPVYGAHSNLTYVKQQDVYHVPENVHLDDAVFYNLGMTAIYTLQNSGLKLGHSIALIGQGVVGQIATQVAKASGFHPIVTFDLEENRRQRALENGADYALDPSDAAAIEDLIKKLAGGVDAAIDMSGSNAGMNLAIHLTKTLGTTVFCTGNNDPQLLNYGEIFIKCLTVKGDFVNTQMALQRKCINTFLWLLSTGTIQVPDHENTIYEPTEANIKKIYGRVLAKDRTLNNPIFKWN</sequence>
<evidence type="ECO:0000313" key="9">
    <source>
        <dbReference type="EMBL" id="QAS69890.1"/>
    </source>
</evidence>
<dbReference type="InterPro" id="IPR036291">
    <property type="entry name" value="NAD(P)-bd_dom_sf"/>
</dbReference>
<comment type="cofactor">
    <cofactor evidence="1">
        <name>Zn(2+)</name>
        <dbReference type="ChEBI" id="CHEBI:29105"/>
    </cofactor>
</comment>
<keyword evidence="10" id="KW-1185">Reference proteome</keyword>
<proteinExistence type="inferred from homology"/>
<dbReference type="Gene3D" id="3.40.50.720">
    <property type="entry name" value="NAD(P)-binding Rossmann-like Domain"/>
    <property type="match status" value="1"/>
</dbReference>
<keyword evidence="5" id="KW-0560">Oxidoreductase</keyword>
<dbReference type="PANTHER" id="PTHR43350">
    <property type="entry name" value="NAD-DEPENDENT ALCOHOL DEHYDROGENASE"/>
    <property type="match status" value="1"/>
</dbReference>
<dbReference type="EMBL" id="CP029684">
    <property type="protein sequence ID" value="QAS69890.1"/>
    <property type="molecule type" value="Genomic_DNA"/>
</dbReference>
<dbReference type="InterPro" id="IPR011032">
    <property type="entry name" value="GroES-like_sf"/>
</dbReference>
<accession>A0AAJ1R8V3</accession>
<evidence type="ECO:0000256" key="2">
    <source>
        <dbReference type="ARBA" id="ARBA00008072"/>
    </source>
</evidence>
<protein>
    <submittedName>
        <fullName evidence="8">Zinc-binding alcohol dehydrogenase</fullName>
    </submittedName>
</protein>
<reference evidence="8" key="2">
    <citation type="submission" date="2019-01" db="EMBL/GenBank/DDBJ databases">
        <title>Oenococcus sicerae UCMA17102.</title>
        <authorList>
            <person name="Cousin F.J."/>
            <person name="Le Guellec R."/>
            <person name="Cretenet M."/>
        </authorList>
    </citation>
    <scope>NUCLEOTIDE SEQUENCE</scope>
    <source>
        <strain evidence="8">UCMA17102</strain>
    </source>
</reference>
<name>A0AAJ1R8V3_9LACO</name>
<dbReference type="Pfam" id="PF08240">
    <property type="entry name" value="ADH_N"/>
    <property type="match status" value="1"/>
</dbReference>
<dbReference type="SUPFAM" id="SSF51735">
    <property type="entry name" value="NAD(P)-binding Rossmann-fold domains"/>
    <property type="match status" value="1"/>
</dbReference>
<keyword evidence="4" id="KW-0862">Zinc</keyword>
<dbReference type="GO" id="GO:0016491">
    <property type="term" value="F:oxidoreductase activity"/>
    <property type="evidence" value="ECO:0007669"/>
    <property type="project" value="UniProtKB-KW"/>
</dbReference>
<evidence type="ECO:0000313" key="11">
    <source>
        <dbReference type="Proteomes" id="UP001167919"/>
    </source>
</evidence>
<dbReference type="EMBL" id="SDWY01000002">
    <property type="protein sequence ID" value="MDN6900314.1"/>
    <property type="molecule type" value="Genomic_DNA"/>
</dbReference>
<dbReference type="Gene3D" id="3.90.180.10">
    <property type="entry name" value="Medium-chain alcohol dehydrogenases, catalytic domain"/>
    <property type="match status" value="2"/>
</dbReference>
<dbReference type="InterPro" id="IPR013154">
    <property type="entry name" value="ADH-like_N"/>
</dbReference>
<dbReference type="RefSeq" id="WP_128686364.1">
    <property type="nucleotide sequence ID" value="NZ_CP029684.2"/>
</dbReference>
<feature type="domain" description="Alcohol dehydrogenase-like C-terminal" evidence="6">
    <location>
        <begin position="152"/>
        <end position="270"/>
    </location>
</feature>
<dbReference type="InterPro" id="IPR013149">
    <property type="entry name" value="ADH-like_C"/>
</dbReference>
<evidence type="ECO:0000259" key="6">
    <source>
        <dbReference type="Pfam" id="PF00107"/>
    </source>
</evidence>
<evidence type="ECO:0000313" key="8">
    <source>
        <dbReference type="EMBL" id="MDN6900314.1"/>
    </source>
</evidence>
<evidence type="ECO:0000256" key="3">
    <source>
        <dbReference type="ARBA" id="ARBA00022723"/>
    </source>
</evidence>
<organism evidence="8 11">
    <name type="scientific">Oenococcus sicerae</name>
    <dbReference type="NCBI Taxonomy" id="2203724"/>
    <lineage>
        <taxon>Bacteria</taxon>
        <taxon>Bacillati</taxon>
        <taxon>Bacillota</taxon>
        <taxon>Bacilli</taxon>
        <taxon>Lactobacillales</taxon>
        <taxon>Lactobacillaceae</taxon>
        <taxon>Oenococcus</taxon>
    </lineage>
</organism>
<dbReference type="PANTHER" id="PTHR43350:SF17">
    <property type="entry name" value="NAD-DEPENDENT ALCOHOL DEHYDROGENASE"/>
    <property type="match status" value="1"/>
</dbReference>
<dbReference type="Proteomes" id="UP000286907">
    <property type="component" value="Chromosome"/>
</dbReference>